<dbReference type="EMBL" id="ADVL01000119">
    <property type="protein sequence ID" value="EFH13106.1"/>
    <property type="molecule type" value="Genomic_DNA"/>
</dbReference>
<gene>
    <name evidence="1" type="ORF">HMPREF0731_0683</name>
</gene>
<evidence type="ECO:0000313" key="2">
    <source>
        <dbReference type="Proteomes" id="UP000005324"/>
    </source>
</evidence>
<dbReference type="RefSeq" id="WP_007003742.1">
    <property type="nucleotide sequence ID" value="NZ_GG770778.1"/>
</dbReference>
<evidence type="ECO:0008006" key="3">
    <source>
        <dbReference type="Google" id="ProtNLM"/>
    </source>
</evidence>
<reference evidence="1 2" key="1">
    <citation type="submission" date="2010-04" db="EMBL/GenBank/DDBJ databases">
        <authorList>
            <person name="Qin X."/>
            <person name="Bachman B."/>
            <person name="Battles P."/>
            <person name="Bell A."/>
            <person name="Bess C."/>
            <person name="Bickham C."/>
            <person name="Chaboub L."/>
            <person name="Chen D."/>
            <person name="Coyle M."/>
            <person name="Deiros D.R."/>
            <person name="Dinh H."/>
            <person name="Forbes L."/>
            <person name="Fowler G."/>
            <person name="Francisco L."/>
            <person name="Fu Q."/>
            <person name="Gubbala S."/>
            <person name="Hale W."/>
            <person name="Han Y."/>
            <person name="Hemphill L."/>
            <person name="Highlander S.K."/>
            <person name="Hirani K."/>
            <person name="Hogues M."/>
            <person name="Jackson L."/>
            <person name="Jakkamsetti A."/>
            <person name="Javaid M."/>
            <person name="Jiang H."/>
            <person name="Korchina V."/>
            <person name="Kovar C."/>
            <person name="Lara F."/>
            <person name="Lee S."/>
            <person name="Mata R."/>
            <person name="Mathew T."/>
            <person name="Moen C."/>
            <person name="Morales K."/>
            <person name="Munidasa M."/>
            <person name="Nazareth L."/>
            <person name="Ngo R."/>
            <person name="Nguyen L."/>
            <person name="Okwuonu G."/>
            <person name="Ongeri F."/>
            <person name="Patil S."/>
            <person name="Petrosino J."/>
            <person name="Pham C."/>
            <person name="Pham P."/>
            <person name="Pu L.-L."/>
            <person name="Puazo M."/>
            <person name="Raj R."/>
            <person name="Reid J."/>
            <person name="Rouhana J."/>
            <person name="Saada N."/>
            <person name="Shang Y."/>
            <person name="Simmons D."/>
            <person name="Thornton R."/>
            <person name="Warren J."/>
            <person name="Weissenberger G."/>
            <person name="Zhang J."/>
            <person name="Zhang L."/>
            <person name="Zhou C."/>
            <person name="Zhu D."/>
            <person name="Muzny D."/>
            <person name="Worley K."/>
            <person name="Gibbs R."/>
        </authorList>
    </citation>
    <scope>NUCLEOTIDE SEQUENCE [LARGE SCALE GENOMIC DNA]</scope>
    <source>
        <strain evidence="1 2">ATCC 49957</strain>
    </source>
</reference>
<sequence>LAVALGDPSRTLRWQGGAAASARVELGDGWALAGSVQQALLGNLSGGLPSDSVLPHVRSDYAEYARQGKTALGTLYAERIWNAGPDLFARASAGYLEPMFGGVSAELLWRPRQRGFALGLDLNWVAQRDYDQKLGFLGYSVATGHVSAYADLPVWNLYGVLRAGRYLAGDWGTTIELGRRFESGIEVGGFATFTNVSAARFGEGSFDKGLYVRVPLELFGLQSRGRGTALIRPVQRDGGQMLAVDNPLWEVTRDGRAEALRRGSTAFAR</sequence>
<name>D5RHX3_9PROT</name>
<accession>D5RHX3</accession>
<evidence type="ECO:0000313" key="1">
    <source>
        <dbReference type="EMBL" id="EFH13106.1"/>
    </source>
</evidence>
<dbReference type="AlphaFoldDB" id="D5RHX3"/>
<dbReference type="Pfam" id="PF06082">
    <property type="entry name" value="YjbH"/>
    <property type="match status" value="1"/>
</dbReference>
<protein>
    <recommendedName>
        <fullName evidence="3">YjbH domain-containing protein</fullName>
    </recommendedName>
</protein>
<dbReference type="Proteomes" id="UP000005324">
    <property type="component" value="Unassembled WGS sequence"/>
</dbReference>
<organism evidence="1 2">
    <name type="scientific">Pseudoroseomonas cervicalis ATCC 49957</name>
    <dbReference type="NCBI Taxonomy" id="525371"/>
    <lineage>
        <taxon>Bacteria</taxon>
        <taxon>Pseudomonadati</taxon>
        <taxon>Pseudomonadota</taxon>
        <taxon>Alphaproteobacteria</taxon>
        <taxon>Acetobacterales</taxon>
        <taxon>Roseomonadaceae</taxon>
        <taxon>Roseomonas</taxon>
    </lineage>
</organism>
<dbReference type="HOGENOM" id="CLU_1032530_0_0_5"/>
<comment type="caution">
    <text evidence="1">The sequence shown here is derived from an EMBL/GenBank/DDBJ whole genome shotgun (WGS) entry which is preliminary data.</text>
</comment>
<proteinExistence type="predicted"/>
<keyword evidence="2" id="KW-1185">Reference proteome</keyword>
<feature type="non-terminal residue" evidence="1">
    <location>
        <position position="1"/>
    </location>
</feature>
<dbReference type="InterPro" id="IPR010344">
    <property type="entry name" value="YbjH"/>
</dbReference>